<keyword evidence="2" id="KW-1185">Reference proteome</keyword>
<dbReference type="EMBL" id="FNVO01000025">
    <property type="protein sequence ID" value="SEG89975.1"/>
    <property type="molecule type" value="Genomic_DNA"/>
</dbReference>
<name>A0A1H6DZA9_9ACTN</name>
<evidence type="ECO:0000313" key="2">
    <source>
        <dbReference type="Proteomes" id="UP000236723"/>
    </source>
</evidence>
<dbReference type="Proteomes" id="UP000236723">
    <property type="component" value="Unassembled WGS sequence"/>
</dbReference>
<proteinExistence type="predicted"/>
<accession>A0A1H6DZA9</accession>
<sequence length="85" mass="9385">MSPRRPSVCLEDVADDELPKLVPHLPSGFGDRFVPPRTSSGRPIRRAWPCSSVSEVVAQVALGRIVHATVTRMQMFENREDISAA</sequence>
<reference evidence="2" key="1">
    <citation type="submission" date="2016-10" db="EMBL/GenBank/DDBJ databases">
        <authorList>
            <person name="Varghese N."/>
            <person name="Submissions S."/>
        </authorList>
    </citation>
    <scope>NUCLEOTIDE SEQUENCE [LARGE SCALE GENOMIC DNA]</scope>
    <source>
        <strain evidence="2">DSM 43163</strain>
    </source>
</reference>
<evidence type="ECO:0000313" key="1">
    <source>
        <dbReference type="EMBL" id="SEG89975.1"/>
    </source>
</evidence>
<dbReference type="AlphaFoldDB" id="A0A1H6DZA9"/>
<dbReference type="RefSeq" id="WP_103943916.1">
    <property type="nucleotide sequence ID" value="NZ_FNVO01000025.1"/>
</dbReference>
<organism evidence="1 2">
    <name type="scientific">Thermomonospora echinospora</name>
    <dbReference type="NCBI Taxonomy" id="1992"/>
    <lineage>
        <taxon>Bacteria</taxon>
        <taxon>Bacillati</taxon>
        <taxon>Actinomycetota</taxon>
        <taxon>Actinomycetes</taxon>
        <taxon>Streptosporangiales</taxon>
        <taxon>Thermomonosporaceae</taxon>
        <taxon>Thermomonospora</taxon>
    </lineage>
</organism>
<gene>
    <name evidence="1" type="ORF">SAMN04489712_1253</name>
</gene>
<protein>
    <submittedName>
        <fullName evidence="1">Uncharacterized protein</fullName>
    </submittedName>
</protein>
<dbReference type="OrthoDB" id="79118at2"/>